<dbReference type="Proteomes" id="UP000583556">
    <property type="component" value="Unassembled WGS sequence"/>
</dbReference>
<dbReference type="GO" id="GO:0035438">
    <property type="term" value="F:cyclic-di-GMP binding"/>
    <property type="evidence" value="ECO:0007669"/>
    <property type="project" value="InterPro"/>
</dbReference>
<accession>A0A7Y0BQ54</accession>
<evidence type="ECO:0000256" key="1">
    <source>
        <dbReference type="SAM" id="MobiDB-lite"/>
    </source>
</evidence>
<dbReference type="SUPFAM" id="SSF141371">
    <property type="entry name" value="PilZ domain-like"/>
    <property type="match status" value="2"/>
</dbReference>
<protein>
    <submittedName>
        <fullName evidence="3">PilZ domain-containing protein</fullName>
    </submittedName>
</protein>
<dbReference type="Pfam" id="PF07238">
    <property type="entry name" value="PilZ"/>
    <property type="match status" value="2"/>
</dbReference>
<feature type="domain" description="PilZ" evidence="2">
    <location>
        <begin position="119"/>
        <end position="194"/>
    </location>
</feature>
<evidence type="ECO:0000313" key="3">
    <source>
        <dbReference type="EMBL" id="NML94572.1"/>
    </source>
</evidence>
<evidence type="ECO:0000313" key="4">
    <source>
        <dbReference type="Proteomes" id="UP000583556"/>
    </source>
</evidence>
<evidence type="ECO:0000259" key="2">
    <source>
        <dbReference type="Pfam" id="PF07238"/>
    </source>
</evidence>
<dbReference type="InterPro" id="IPR009875">
    <property type="entry name" value="PilZ_domain"/>
</dbReference>
<organism evidence="3 4">
    <name type="scientific">Novosphingobium olei</name>
    <dbReference type="NCBI Taxonomy" id="2728851"/>
    <lineage>
        <taxon>Bacteria</taxon>
        <taxon>Pseudomonadati</taxon>
        <taxon>Pseudomonadota</taxon>
        <taxon>Alphaproteobacteria</taxon>
        <taxon>Sphingomonadales</taxon>
        <taxon>Sphingomonadaceae</taxon>
        <taxon>Novosphingobium</taxon>
    </lineage>
</organism>
<comment type="caution">
    <text evidence="3">The sequence shown here is derived from an EMBL/GenBank/DDBJ whole genome shotgun (WGS) entry which is preliminary data.</text>
</comment>
<dbReference type="AlphaFoldDB" id="A0A7Y0BQ54"/>
<reference evidence="3 4" key="1">
    <citation type="submission" date="2020-04" db="EMBL/GenBank/DDBJ databases">
        <title>Novosphingobium sp. TW-4 isolated from soil.</title>
        <authorList>
            <person name="Dahal R.H."/>
            <person name="Chaudhary D.K."/>
        </authorList>
    </citation>
    <scope>NUCLEOTIDE SEQUENCE [LARGE SCALE GENOMIC DNA]</scope>
    <source>
        <strain evidence="3 4">TW-4</strain>
    </source>
</reference>
<proteinExistence type="predicted"/>
<dbReference type="EMBL" id="JABBGM010000005">
    <property type="protein sequence ID" value="NML94572.1"/>
    <property type="molecule type" value="Genomic_DNA"/>
</dbReference>
<feature type="domain" description="PilZ" evidence="2">
    <location>
        <begin position="26"/>
        <end position="106"/>
    </location>
</feature>
<keyword evidence="4" id="KW-1185">Reference proteome</keyword>
<sequence>MSENEPPRFGTDAQHGVGEGQGPLDQRRAPRFTLLIRAAKLIVEGSEFLCILRDVSATGAKVRLFTPLPSCSDLAMELANGERFDAQLVWQSDDYAGLQFRSEVDVERLLDERHGGLPRRQVRLRIALDAVLHSGGEAVAVNFIDISQQGAGIECGKWLLMNELVRLDTGVIPPIYAKVRWRSHPRYGLVFEQTFKLDELARISAPLQLGQALSDSLRGAGPS</sequence>
<dbReference type="Gene3D" id="2.40.10.220">
    <property type="entry name" value="predicted glycosyltransferase like domains"/>
    <property type="match status" value="1"/>
</dbReference>
<gene>
    <name evidence="3" type="ORF">HHL27_12940</name>
</gene>
<name>A0A7Y0BQ54_9SPHN</name>
<feature type="region of interest" description="Disordered" evidence="1">
    <location>
        <begin position="1"/>
        <end position="25"/>
    </location>
</feature>